<dbReference type="PANTHER" id="PTHR14187">
    <property type="entry name" value="ALPHA KINASE/ELONGATION FACTOR 2 KINASE"/>
    <property type="match status" value="1"/>
</dbReference>
<evidence type="ECO:0000313" key="1">
    <source>
        <dbReference type="EMBL" id="KIM23492.1"/>
    </source>
</evidence>
<dbReference type="AlphaFoldDB" id="A0A0C2X220"/>
<dbReference type="Proteomes" id="UP000054097">
    <property type="component" value="Unassembled WGS sequence"/>
</dbReference>
<dbReference type="EMBL" id="KN824336">
    <property type="protein sequence ID" value="KIM23492.1"/>
    <property type="molecule type" value="Genomic_DNA"/>
</dbReference>
<keyword evidence="2" id="KW-1185">Reference proteome</keyword>
<reference evidence="2" key="2">
    <citation type="submission" date="2015-01" db="EMBL/GenBank/DDBJ databases">
        <title>Evolutionary Origins and Diversification of the Mycorrhizal Mutualists.</title>
        <authorList>
            <consortium name="DOE Joint Genome Institute"/>
            <consortium name="Mycorrhizal Genomics Consortium"/>
            <person name="Kohler A."/>
            <person name="Kuo A."/>
            <person name="Nagy L.G."/>
            <person name="Floudas D."/>
            <person name="Copeland A."/>
            <person name="Barry K.W."/>
            <person name="Cichocki N."/>
            <person name="Veneault-Fourrey C."/>
            <person name="LaButti K."/>
            <person name="Lindquist E.A."/>
            <person name="Lipzen A."/>
            <person name="Lundell T."/>
            <person name="Morin E."/>
            <person name="Murat C."/>
            <person name="Riley R."/>
            <person name="Ohm R."/>
            <person name="Sun H."/>
            <person name="Tunlid A."/>
            <person name="Henrissat B."/>
            <person name="Grigoriev I.V."/>
            <person name="Hibbett D.S."/>
            <person name="Martin F."/>
        </authorList>
    </citation>
    <scope>NUCLEOTIDE SEQUENCE [LARGE SCALE GENOMIC DNA]</scope>
    <source>
        <strain evidence="2">MAFF 305830</strain>
    </source>
</reference>
<proteinExistence type="predicted"/>
<dbReference type="PANTHER" id="PTHR14187:SF5">
    <property type="entry name" value="HEAT SHOCK 70 KDA PROTEIN 12A"/>
    <property type="match status" value="1"/>
</dbReference>
<gene>
    <name evidence="1" type="ORF">M408DRAFT_27841</name>
</gene>
<dbReference type="STRING" id="933852.A0A0C2X220"/>
<organism evidence="1 2">
    <name type="scientific">Serendipita vermifera MAFF 305830</name>
    <dbReference type="NCBI Taxonomy" id="933852"/>
    <lineage>
        <taxon>Eukaryota</taxon>
        <taxon>Fungi</taxon>
        <taxon>Dikarya</taxon>
        <taxon>Basidiomycota</taxon>
        <taxon>Agaricomycotina</taxon>
        <taxon>Agaricomycetes</taxon>
        <taxon>Sebacinales</taxon>
        <taxon>Serendipitaceae</taxon>
        <taxon>Serendipita</taxon>
    </lineage>
</organism>
<dbReference type="SUPFAM" id="SSF53067">
    <property type="entry name" value="Actin-like ATPase domain"/>
    <property type="match status" value="2"/>
</dbReference>
<dbReference type="HOGENOM" id="CLU_009958_4_1_1"/>
<dbReference type="OrthoDB" id="2963168at2759"/>
<dbReference type="Gene3D" id="3.90.640.10">
    <property type="entry name" value="Actin, Chain A, domain 4"/>
    <property type="match status" value="1"/>
</dbReference>
<protein>
    <submittedName>
        <fullName evidence="1">Uncharacterized protein</fullName>
    </submittedName>
</protein>
<sequence>MPRYYSEEIYNGPEAISVAMDIGTTQSGVSFVHFSPGSQSESQMVTQWPDQAYWTDGAKVPSMVSYQNGALKACGAEALQDFDEYPDNVAYWFKLHLNLATISQSRISRSEIPPLPKGVTIEQVYADLMRYLMVNTQRFFEMTTPNGAEIWARLRDIMVIVLATPNGWDIREQAKLREAAIKASLVTKENAGHLLQFVTEAEASVHYALAQHSSQWLRNKTVFAVVDCGGSTIDTTIYRCMSTSPLSLYETCPSQCVQAGGIFVNREVQKLLEDKLKKSTFDDHEIIKSMIDVFEKDVKPKFNGVLSQYELKFGTLIDNDLPSGIERGTITLSNEELKPAFDAVVNEITASCSGVIVKQKAEYVLIVGGFGESPYLRNTLSQKLTPYGIQVVTVGDHVKKAAAEGAIISHIKQFVIARAARATFGGCVRSLYDRSLHHERKDAIEVYPDGSKRVNGTFHAWITKGTVLQGTFAYKLSYHVAWDATSTSKPELAHKLGDIGIEVFSWEGGNIPIWCKDEHGQILNGMRFICTLNANLSALAGGLQTITGRNGKRFYRVDYDVCVYFGGTRLRAKLQWKEKGILREGPVTIMPYVS</sequence>
<accession>A0A0C2X220</accession>
<reference evidence="1 2" key="1">
    <citation type="submission" date="2014-04" db="EMBL/GenBank/DDBJ databases">
        <authorList>
            <consortium name="DOE Joint Genome Institute"/>
            <person name="Kuo A."/>
            <person name="Zuccaro A."/>
            <person name="Kohler A."/>
            <person name="Nagy L.G."/>
            <person name="Floudas D."/>
            <person name="Copeland A."/>
            <person name="Barry K.W."/>
            <person name="Cichocki N."/>
            <person name="Veneault-Fourrey C."/>
            <person name="LaButti K."/>
            <person name="Lindquist E.A."/>
            <person name="Lipzen A."/>
            <person name="Lundell T."/>
            <person name="Morin E."/>
            <person name="Murat C."/>
            <person name="Sun H."/>
            <person name="Tunlid A."/>
            <person name="Henrissat B."/>
            <person name="Grigoriev I.V."/>
            <person name="Hibbett D.S."/>
            <person name="Martin F."/>
            <person name="Nordberg H.P."/>
            <person name="Cantor M.N."/>
            <person name="Hua S.X."/>
        </authorList>
    </citation>
    <scope>NUCLEOTIDE SEQUENCE [LARGE SCALE GENOMIC DNA]</scope>
    <source>
        <strain evidence="1 2">MAFF 305830</strain>
    </source>
</reference>
<dbReference type="CDD" id="cd10170">
    <property type="entry name" value="ASKHA_NBD_HSP70"/>
    <property type="match status" value="1"/>
</dbReference>
<dbReference type="Gene3D" id="3.30.420.40">
    <property type="match status" value="2"/>
</dbReference>
<dbReference type="InterPro" id="IPR043129">
    <property type="entry name" value="ATPase_NBD"/>
</dbReference>
<name>A0A0C2X220_SERVB</name>
<evidence type="ECO:0000313" key="2">
    <source>
        <dbReference type="Proteomes" id="UP000054097"/>
    </source>
</evidence>